<dbReference type="Pfam" id="PF09699">
    <property type="entry name" value="Paired_CXXCH_1"/>
    <property type="match status" value="1"/>
</dbReference>
<feature type="domain" description="Doubled CXXCH motif" evidence="1">
    <location>
        <begin position="229"/>
        <end position="267"/>
    </location>
</feature>
<proteinExistence type="predicted"/>
<comment type="caution">
    <text evidence="2">The sequence shown here is derived from an EMBL/GenBank/DDBJ whole genome shotgun (WGS) entry which is preliminary data.</text>
</comment>
<dbReference type="SUPFAM" id="SSF48695">
    <property type="entry name" value="Multiheme cytochromes"/>
    <property type="match status" value="2"/>
</dbReference>
<gene>
    <name evidence="2" type="primary">omcE_1</name>
    <name evidence="2" type="ORF">GETHED_21700</name>
</gene>
<dbReference type="EMBL" id="BSDC01000003">
    <property type="protein sequence ID" value="GLH67806.1"/>
    <property type="molecule type" value="Genomic_DNA"/>
</dbReference>
<evidence type="ECO:0000313" key="2">
    <source>
        <dbReference type="EMBL" id="GLH67806.1"/>
    </source>
</evidence>
<sequence length="269" mass="28629">MRKSHPAYTRRKFSLRWRGRRWYDPNERKLIWSTACMAALTLVARLAVMAVSALQEPTLAAGAIPVRGLVGTAHDLSATGPYKVTHSTETCTFCHTPHQAVSGINQAIPIWNHETTTTQFLMYSNATMKGVVDPQPLGPSLACLSCHDGTLAMGALHEAPPGGGNGDYSQAQGGGVNPGTGLMQGANTIGHDLTGVHPISMTYRDDLNKSLRHPTELVGVRLYPSNVSGGKVQCGSCHDPHNYGSAGGTAPFLRVTTQGSALCLSCHLM</sequence>
<reference evidence="2" key="1">
    <citation type="journal article" date="2023" name="Antonie Van Leeuwenhoek">
        <title>Mesoterricola silvestris gen. nov., sp. nov., Mesoterricola sediminis sp. nov., Geothrix oryzae sp. nov., Geothrix edaphica sp. nov., Geothrix rubra sp. nov., and Geothrix limicola sp. nov., six novel members of Acidobacteriota isolated from soils.</title>
        <authorList>
            <person name="Itoh H."/>
            <person name="Sugisawa Y."/>
            <person name="Mise K."/>
            <person name="Xu Z."/>
            <person name="Kuniyasu M."/>
            <person name="Ushijima N."/>
            <person name="Kawano K."/>
            <person name="Kobayashi E."/>
            <person name="Shiratori Y."/>
            <person name="Masuda Y."/>
            <person name="Senoo K."/>
        </authorList>
    </citation>
    <scope>NUCLEOTIDE SEQUENCE</scope>
    <source>
        <strain evidence="2">Red802</strain>
    </source>
</reference>
<dbReference type="InterPro" id="IPR036280">
    <property type="entry name" value="Multihaem_cyt_sf"/>
</dbReference>
<evidence type="ECO:0000259" key="1">
    <source>
        <dbReference type="Pfam" id="PF09699"/>
    </source>
</evidence>
<evidence type="ECO:0000313" key="3">
    <source>
        <dbReference type="Proteomes" id="UP001165044"/>
    </source>
</evidence>
<keyword evidence="3" id="KW-1185">Reference proteome</keyword>
<accession>A0ABQ5Q089</accession>
<protein>
    <submittedName>
        <fullName evidence="2">Cytochrome c</fullName>
    </submittedName>
</protein>
<dbReference type="Proteomes" id="UP001165044">
    <property type="component" value="Unassembled WGS sequence"/>
</dbReference>
<name>A0ABQ5Q089_9BACT</name>
<organism evidence="2 3">
    <name type="scientific">Geothrix edaphica</name>
    <dbReference type="NCBI Taxonomy" id="2927976"/>
    <lineage>
        <taxon>Bacteria</taxon>
        <taxon>Pseudomonadati</taxon>
        <taxon>Acidobacteriota</taxon>
        <taxon>Holophagae</taxon>
        <taxon>Holophagales</taxon>
        <taxon>Holophagaceae</taxon>
        <taxon>Geothrix</taxon>
    </lineage>
</organism>
<dbReference type="InterPro" id="IPR010177">
    <property type="entry name" value="Paired_CXXCH_1"/>
</dbReference>
<dbReference type="RefSeq" id="WP_285609224.1">
    <property type="nucleotide sequence ID" value="NZ_BSDC01000003.1"/>
</dbReference>